<proteinExistence type="predicted"/>
<protein>
    <recommendedName>
        <fullName evidence="2">Phospholipase C/D domain-containing protein</fullName>
    </recommendedName>
</protein>
<gene>
    <name evidence="1" type="ORF">AVDCRST_MAG77-5691</name>
</gene>
<sequence>MSENVTHVAVCDDVARLAQHHAGVPGPFKQVLAQHLNIARLGSATRTADRWSAELIEWARDNWPTASNGQVKDSDEGGLTATPERKLAFVLGALTHRAADRLFKPIFQYCREQYGEETGIDCSIHCDVYVFNEVYGGGQGGGGKLDGGMGVPTSVENPYQRAVFGASNGEAARRVEEYLRVLWQRALISMHTFSPDPQDMHGWLDRMFTNAQAFSINLEQYRQAVEHPDPAKFKRYIEDTHSYDREDTLIQLARRVQRGETPAAGEVEAALGATTEQSSRYARALRKGLEYLLATGRLWRGEIDVAEAKKGFDVGVPERSLVFAG</sequence>
<dbReference type="EMBL" id="CADCTC010000297">
    <property type="protein sequence ID" value="CAA9301826.1"/>
    <property type="molecule type" value="Genomic_DNA"/>
</dbReference>
<evidence type="ECO:0000313" key="1">
    <source>
        <dbReference type="EMBL" id="CAA9301826.1"/>
    </source>
</evidence>
<evidence type="ECO:0008006" key="2">
    <source>
        <dbReference type="Google" id="ProtNLM"/>
    </source>
</evidence>
<organism evidence="1">
    <name type="scientific">uncultured Chloroflexota bacterium</name>
    <dbReference type="NCBI Taxonomy" id="166587"/>
    <lineage>
        <taxon>Bacteria</taxon>
        <taxon>Bacillati</taxon>
        <taxon>Chloroflexota</taxon>
        <taxon>environmental samples</taxon>
    </lineage>
</organism>
<accession>A0A6J4KDH2</accession>
<reference evidence="1" key="1">
    <citation type="submission" date="2020-02" db="EMBL/GenBank/DDBJ databases">
        <authorList>
            <person name="Meier V. D."/>
        </authorList>
    </citation>
    <scope>NUCLEOTIDE SEQUENCE</scope>
    <source>
        <strain evidence="1">AVDCRST_MAG77</strain>
    </source>
</reference>
<name>A0A6J4KDH2_9CHLR</name>
<dbReference type="AlphaFoldDB" id="A0A6J4KDH2"/>